<evidence type="ECO:0000256" key="6">
    <source>
        <dbReference type="ARBA" id="ARBA00023242"/>
    </source>
</evidence>
<feature type="domain" description="Core Histone H2A/H2B/H3" evidence="9">
    <location>
        <begin position="1"/>
        <end position="46"/>
    </location>
</feature>
<dbReference type="GO" id="GO:0016602">
    <property type="term" value="C:CCAAT-binding factor complex"/>
    <property type="evidence" value="ECO:0007669"/>
    <property type="project" value="TreeGrafter"/>
</dbReference>
<keyword evidence="4" id="KW-0010">Activator</keyword>
<dbReference type="SUPFAM" id="SSF47113">
    <property type="entry name" value="Histone-fold"/>
    <property type="match status" value="1"/>
</dbReference>
<comment type="caution">
    <text evidence="10">The sequence shown here is derived from an EMBL/GenBank/DDBJ whole genome shotgun (WGS) entry which is preliminary data.</text>
</comment>
<evidence type="ECO:0000259" key="9">
    <source>
        <dbReference type="Pfam" id="PF00125"/>
    </source>
</evidence>
<dbReference type="CDD" id="cd22908">
    <property type="entry name" value="HFD_NFYC-like"/>
    <property type="match status" value="1"/>
</dbReference>
<keyword evidence="3" id="KW-0238">DNA-binding</keyword>
<accession>A0A1Y2BUI3</accession>
<comment type="subcellular location">
    <subcellularLocation>
        <location evidence="1">Nucleus</location>
    </subcellularLocation>
</comment>
<keyword evidence="11" id="KW-1185">Reference proteome</keyword>
<evidence type="ECO:0000256" key="1">
    <source>
        <dbReference type="ARBA" id="ARBA00004123"/>
    </source>
</evidence>
<evidence type="ECO:0000256" key="4">
    <source>
        <dbReference type="ARBA" id="ARBA00023159"/>
    </source>
</evidence>
<name>A0A1Y2BUI3_9FUNG</name>
<keyword evidence="6" id="KW-0539">Nucleus</keyword>
<protein>
    <submittedName>
        <fullName evidence="10">Histone-fold-containing protein</fullName>
    </submittedName>
</protein>
<dbReference type="InterPro" id="IPR009072">
    <property type="entry name" value="Histone-fold"/>
</dbReference>
<dbReference type="Pfam" id="PF00125">
    <property type="entry name" value="Histone"/>
    <property type="match status" value="1"/>
</dbReference>
<reference evidence="10 11" key="1">
    <citation type="submission" date="2016-07" db="EMBL/GenBank/DDBJ databases">
        <title>Pervasive Adenine N6-methylation of Active Genes in Fungi.</title>
        <authorList>
            <consortium name="DOE Joint Genome Institute"/>
            <person name="Mondo S.J."/>
            <person name="Dannebaum R.O."/>
            <person name="Kuo R.C."/>
            <person name="Labutti K."/>
            <person name="Haridas S."/>
            <person name="Kuo A."/>
            <person name="Salamov A."/>
            <person name="Ahrendt S.R."/>
            <person name="Lipzen A."/>
            <person name="Sullivan W."/>
            <person name="Andreopoulos W.B."/>
            <person name="Clum A."/>
            <person name="Lindquist E."/>
            <person name="Daum C."/>
            <person name="Ramamoorthy G.K."/>
            <person name="Gryganskyi A."/>
            <person name="Culley D."/>
            <person name="Magnuson J.K."/>
            <person name="James T.Y."/>
            <person name="O'Malley M.A."/>
            <person name="Stajich J.E."/>
            <person name="Spatafora J.W."/>
            <person name="Visel A."/>
            <person name="Grigoriev I.V."/>
        </authorList>
    </citation>
    <scope>NUCLEOTIDE SEQUENCE [LARGE SCALE GENOMIC DNA]</scope>
    <source>
        <strain evidence="10 11">JEL800</strain>
    </source>
</reference>
<evidence type="ECO:0000256" key="2">
    <source>
        <dbReference type="ARBA" id="ARBA00023015"/>
    </source>
</evidence>
<dbReference type="GO" id="GO:0000978">
    <property type="term" value="F:RNA polymerase II cis-regulatory region sequence-specific DNA binding"/>
    <property type="evidence" value="ECO:0007669"/>
    <property type="project" value="TreeGrafter"/>
</dbReference>
<comment type="similarity">
    <text evidence="7">Belongs to the NFYC/HAP5 subunit family.</text>
</comment>
<sequence length="101" mass="11140">MISAEVPILFAKACEFFILELTLRSWVHTEENKRRTLQKSDVAAALSRLDMYDFLIDIVPREDSSTHPSAAAAAGVSPLRGGMAAQQLGEGEDDEEYNPTE</sequence>
<evidence type="ECO:0000256" key="3">
    <source>
        <dbReference type="ARBA" id="ARBA00023125"/>
    </source>
</evidence>
<keyword evidence="2" id="KW-0805">Transcription regulation</keyword>
<proteinExistence type="inferred from homology"/>
<evidence type="ECO:0000256" key="5">
    <source>
        <dbReference type="ARBA" id="ARBA00023163"/>
    </source>
</evidence>
<dbReference type="OrthoDB" id="1272441at2759"/>
<evidence type="ECO:0000313" key="11">
    <source>
        <dbReference type="Proteomes" id="UP000193642"/>
    </source>
</evidence>
<dbReference type="STRING" id="329046.A0A1Y2BUI3"/>
<feature type="region of interest" description="Disordered" evidence="8">
    <location>
        <begin position="63"/>
        <end position="101"/>
    </location>
</feature>
<dbReference type="Proteomes" id="UP000193642">
    <property type="component" value="Unassembled WGS sequence"/>
</dbReference>
<gene>
    <name evidence="10" type="ORF">BCR33DRAFT_445822</name>
</gene>
<dbReference type="PANTHER" id="PTHR10252:SF8">
    <property type="entry name" value="NUCLEAR TRANSCRIPTION FACTOR Y SUBUNIT GAMMA"/>
    <property type="match status" value="1"/>
</dbReference>
<keyword evidence="5" id="KW-0804">Transcription</keyword>
<dbReference type="GO" id="GO:0046982">
    <property type="term" value="F:protein heterodimerization activity"/>
    <property type="evidence" value="ECO:0007669"/>
    <property type="project" value="InterPro"/>
</dbReference>
<dbReference type="Gene3D" id="1.10.20.10">
    <property type="entry name" value="Histone, subunit A"/>
    <property type="match status" value="1"/>
</dbReference>
<dbReference type="InterPro" id="IPR050568">
    <property type="entry name" value="Transcr_DNA_Rep_Reg"/>
</dbReference>
<organism evidence="10 11">
    <name type="scientific">Rhizoclosmatium globosum</name>
    <dbReference type="NCBI Taxonomy" id="329046"/>
    <lineage>
        <taxon>Eukaryota</taxon>
        <taxon>Fungi</taxon>
        <taxon>Fungi incertae sedis</taxon>
        <taxon>Chytridiomycota</taxon>
        <taxon>Chytridiomycota incertae sedis</taxon>
        <taxon>Chytridiomycetes</taxon>
        <taxon>Chytridiales</taxon>
        <taxon>Chytriomycetaceae</taxon>
        <taxon>Rhizoclosmatium</taxon>
    </lineage>
</organism>
<dbReference type="AlphaFoldDB" id="A0A1Y2BUI3"/>
<dbReference type="InterPro" id="IPR007125">
    <property type="entry name" value="H2A/H2B/H3"/>
</dbReference>
<dbReference type="EMBL" id="MCGO01000048">
    <property type="protein sequence ID" value="ORY37775.1"/>
    <property type="molecule type" value="Genomic_DNA"/>
</dbReference>
<dbReference type="PANTHER" id="PTHR10252">
    <property type="entry name" value="HISTONE-LIKE TRANSCRIPTION FACTOR CCAAT-RELATED"/>
    <property type="match status" value="1"/>
</dbReference>
<feature type="compositionally biased region" description="Acidic residues" evidence="8">
    <location>
        <begin position="90"/>
        <end position="101"/>
    </location>
</feature>
<dbReference type="GO" id="GO:0001228">
    <property type="term" value="F:DNA-binding transcription activator activity, RNA polymerase II-specific"/>
    <property type="evidence" value="ECO:0007669"/>
    <property type="project" value="TreeGrafter"/>
</dbReference>
<evidence type="ECO:0000256" key="8">
    <source>
        <dbReference type="SAM" id="MobiDB-lite"/>
    </source>
</evidence>
<evidence type="ECO:0000256" key="7">
    <source>
        <dbReference type="ARBA" id="ARBA00038129"/>
    </source>
</evidence>
<evidence type="ECO:0000313" key="10">
    <source>
        <dbReference type="EMBL" id="ORY37775.1"/>
    </source>
</evidence>